<dbReference type="NCBIfam" id="NF007773">
    <property type="entry name" value="PRK10459.1"/>
    <property type="match status" value="1"/>
</dbReference>
<evidence type="ECO:0000256" key="3">
    <source>
        <dbReference type="ARBA" id="ARBA00022475"/>
    </source>
</evidence>
<feature type="transmembrane region" description="Helical" evidence="7">
    <location>
        <begin position="174"/>
        <end position="195"/>
    </location>
</feature>
<gene>
    <name evidence="8" type="ORF">SAMD00020551_0129</name>
</gene>
<dbReference type="CDD" id="cd13127">
    <property type="entry name" value="MATE_tuaB_like"/>
    <property type="match status" value="1"/>
</dbReference>
<feature type="transmembrane region" description="Helical" evidence="7">
    <location>
        <begin position="296"/>
        <end position="320"/>
    </location>
</feature>
<keyword evidence="6 7" id="KW-0472">Membrane</keyword>
<feature type="transmembrane region" description="Helical" evidence="7">
    <location>
        <begin position="150"/>
        <end position="168"/>
    </location>
</feature>
<evidence type="ECO:0000313" key="8">
    <source>
        <dbReference type="EMBL" id="GAM12010.1"/>
    </source>
</evidence>
<dbReference type="Proteomes" id="UP000031014">
    <property type="component" value="Unassembled WGS sequence"/>
</dbReference>
<proteinExistence type="inferred from homology"/>
<feature type="transmembrane region" description="Helical" evidence="7">
    <location>
        <begin position="326"/>
        <end position="343"/>
    </location>
</feature>
<evidence type="ECO:0000313" key="9">
    <source>
        <dbReference type="Proteomes" id="UP000031014"/>
    </source>
</evidence>
<keyword evidence="3" id="KW-1003">Cell membrane</keyword>
<organism evidence="8 9">
    <name type="scientific">Mesobacillus selenatarsenatis (strain DSM 18680 / JCM 14380 / FERM P-15431 / SF-1)</name>
    <dbReference type="NCBI Taxonomy" id="1321606"/>
    <lineage>
        <taxon>Bacteria</taxon>
        <taxon>Bacillati</taxon>
        <taxon>Bacillota</taxon>
        <taxon>Bacilli</taxon>
        <taxon>Bacillales</taxon>
        <taxon>Bacillaceae</taxon>
        <taxon>Mesobacillus</taxon>
    </lineage>
</organism>
<comment type="subcellular location">
    <subcellularLocation>
        <location evidence="1">Cell membrane</location>
        <topology evidence="1">Multi-pass membrane protein</topology>
    </subcellularLocation>
</comment>
<sequence length="490" mass="54508">MTMNNVTKLFLGGMKWTGLSTIVVTVVQLMQFALLARLLSKEDFGLMGMIMVVIVFSQVFTDMGISSAIVHRQDLNKKHLSSLYWLNILAGIAVFAILLLIIPYIADFYNEPKLKDLLFYIAFIFLITPLGQQFQFLMQKELKFNSLAKIEIVSVLLGSTSAVLLAVLDYGVWSLVWGQIITNSVKSLLLMMYGWRTWRPALRFKTEDLKGYISFGAYQMGSRSVNYFASNIDYILIGRFLGTEALGIYSLAYQLIVIPVTKINPVITKVAFPVFSLNQKNDEVINQGFIQMTKMLSFVTFPILIGLIAVSDILVPVVFGAKWVDAVPVIQILAVLGLLRVLMNPNGSVLLAKGRADLGFMWDLGVAIINGLAIYMVVNQGVLAVAIAYVAVSFINFVLGRKLLHYVTKLKAGDYFRSLKVPSIISILMAVIVYLLLLLSIQIGLQPSWILLIALVLIGVLSYVFLAAQFDKNLFNKVLSMVLKRKAGKA</sequence>
<comment type="similarity">
    <text evidence="2">Belongs to the polysaccharide synthase family.</text>
</comment>
<feature type="transmembrane region" description="Helical" evidence="7">
    <location>
        <begin position="82"/>
        <end position="105"/>
    </location>
</feature>
<keyword evidence="9" id="KW-1185">Reference proteome</keyword>
<evidence type="ECO:0000256" key="6">
    <source>
        <dbReference type="ARBA" id="ARBA00023136"/>
    </source>
</evidence>
<dbReference type="PANTHER" id="PTHR30250:SF10">
    <property type="entry name" value="LIPOPOLYSACCHARIDE BIOSYNTHESIS PROTEIN WZXC"/>
    <property type="match status" value="1"/>
</dbReference>
<feature type="transmembrane region" description="Helical" evidence="7">
    <location>
        <begin position="382"/>
        <end position="400"/>
    </location>
</feature>
<dbReference type="AlphaFoldDB" id="A0A0A8WWI9"/>
<dbReference type="STRING" id="1321606.SAMD00020551_0129"/>
<accession>A0A0A8WWI9</accession>
<dbReference type="EMBL" id="BASE01000004">
    <property type="protein sequence ID" value="GAM12010.1"/>
    <property type="molecule type" value="Genomic_DNA"/>
</dbReference>
<feature type="transmembrane region" description="Helical" evidence="7">
    <location>
        <begin position="117"/>
        <end position="138"/>
    </location>
</feature>
<dbReference type="Pfam" id="PF13440">
    <property type="entry name" value="Polysacc_synt_3"/>
    <property type="match status" value="1"/>
</dbReference>
<dbReference type="GO" id="GO:0005886">
    <property type="term" value="C:plasma membrane"/>
    <property type="evidence" value="ECO:0007669"/>
    <property type="project" value="UniProtKB-SubCell"/>
</dbReference>
<evidence type="ECO:0000256" key="5">
    <source>
        <dbReference type="ARBA" id="ARBA00022989"/>
    </source>
</evidence>
<keyword evidence="5 7" id="KW-1133">Transmembrane helix</keyword>
<dbReference type="NCBIfam" id="NF047674">
    <property type="entry name" value="TeichurnBiosyTuaB"/>
    <property type="match status" value="1"/>
</dbReference>
<keyword evidence="4 7" id="KW-0812">Transmembrane</keyword>
<dbReference type="PANTHER" id="PTHR30250">
    <property type="entry name" value="PST FAMILY PREDICTED COLANIC ACID TRANSPORTER"/>
    <property type="match status" value="1"/>
</dbReference>
<feature type="transmembrane region" description="Helical" evidence="7">
    <location>
        <begin position="449"/>
        <end position="468"/>
    </location>
</feature>
<protein>
    <submittedName>
        <fullName evidence="8">Teichuronic acid biosynthesis protein TuaB</fullName>
    </submittedName>
</protein>
<evidence type="ECO:0000256" key="4">
    <source>
        <dbReference type="ARBA" id="ARBA00022692"/>
    </source>
</evidence>
<evidence type="ECO:0000256" key="7">
    <source>
        <dbReference type="SAM" id="Phobius"/>
    </source>
</evidence>
<dbReference type="OrthoDB" id="9770347at2"/>
<dbReference type="InterPro" id="IPR050833">
    <property type="entry name" value="Poly_Biosynth_Transport"/>
</dbReference>
<feature type="transmembrane region" description="Helical" evidence="7">
    <location>
        <begin position="21"/>
        <end position="40"/>
    </location>
</feature>
<feature type="transmembrane region" description="Helical" evidence="7">
    <location>
        <begin position="421"/>
        <end position="443"/>
    </location>
</feature>
<feature type="transmembrane region" description="Helical" evidence="7">
    <location>
        <begin position="46"/>
        <end position="70"/>
    </location>
</feature>
<evidence type="ECO:0000256" key="1">
    <source>
        <dbReference type="ARBA" id="ARBA00004651"/>
    </source>
</evidence>
<feature type="transmembrane region" description="Helical" evidence="7">
    <location>
        <begin position="355"/>
        <end position="376"/>
    </location>
</feature>
<comment type="caution">
    <text evidence="8">The sequence shown here is derived from an EMBL/GenBank/DDBJ whole genome shotgun (WGS) entry which is preliminary data.</text>
</comment>
<evidence type="ECO:0000256" key="2">
    <source>
        <dbReference type="ARBA" id="ARBA00007430"/>
    </source>
</evidence>
<reference evidence="8 9" key="1">
    <citation type="submission" date="2013-06" db="EMBL/GenBank/DDBJ databases">
        <title>Whole genome shotgun sequence of Bacillus selenatarsenatis SF-1.</title>
        <authorList>
            <person name="Kuroda M."/>
            <person name="Sei K."/>
            <person name="Yamashita M."/>
            <person name="Ike M."/>
        </authorList>
    </citation>
    <scope>NUCLEOTIDE SEQUENCE [LARGE SCALE GENOMIC DNA]</scope>
    <source>
        <strain evidence="8 9">SF-1</strain>
    </source>
</reference>
<name>A0A0A8WWI9_MESS1</name>